<evidence type="ECO:0000259" key="2">
    <source>
        <dbReference type="Pfam" id="PF06458"/>
    </source>
</evidence>
<dbReference type="EMBL" id="SDGY01000003">
    <property type="protein sequence ID" value="TYC46429.1"/>
    <property type="molecule type" value="Genomic_DNA"/>
</dbReference>
<evidence type="ECO:0000256" key="1">
    <source>
        <dbReference type="ARBA" id="ARBA00022737"/>
    </source>
</evidence>
<dbReference type="OrthoDB" id="2149297at2"/>
<name>A0A652NE85_9LACO</name>
<dbReference type="Gene3D" id="3.10.20.320">
    <property type="entry name" value="Putative peptidoglycan bound protein (lpxtg motif)"/>
    <property type="match status" value="1"/>
</dbReference>
<dbReference type="InterPro" id="IPR009459">
    <property type="entry name" value="MucBP_dom"/>
</dbReference>
<sequence>MKKIYKLYKSGKILVTGMTAFTILSTATIVNTYFDTPETILADTNKENSQADWPQTNGNRLAGSNYGKAQTFNFSENNNLSKDYSATPKLNSQNDLKLFIQGTEKDINSLSTDGTGGKPKTIKTSEMGSDTYFYASNVMSVLQDNKYIDVDLKLTILSTDLGNNDTTVGFGVKGTKESGNKFLSTGSGKQVAQRGNFTNFKYQFFNHDTGKPMSVKFHMGFTDIDFEEAIKVQESAISKIYVDNNSKLPYAIKDGNLAITRDYNDNADKNDSSEKGYTHVALFEIDAPEDGFNLSIATSGNNDKDPNAISQGSKVAPSILDTMKYNGNIEVNYVDQDSQKLSPSEYSTDTIGNSYTTKPKEIAGYKLVETPANANGTYTDGTTTVTYVYQKETPVIKQGDLVVNYVDQDGK</sequence>
<feature type="non-terminal residue" evidence="3">
    <location>
        <position position="411"/>
    </location>
</feature>
<evidence type="ECO:0000313" key="3">
    <source>
        <dbReference type="EMBL" id="TYC46429.1"/>
    </source>
</evidence>
<dbReference type="RefSeq" id="WP_148605984.1">
    <property type="nucleotide sequence ID" value="NZ_SDGY01000003.1"/>
</dbReference>
<dbReference type="AlphaFoldDB" id="A0A652NE85"/>
<keyword evidence="1" id="KW-0677">Repeat</keyword>
<feature type="domain" description="MucBP" evidence="2">
    <location>
        <begin position="328"/>
        <end position="390"/>
    </location>
</feature>
<organism evidence="3 4">
    <name type="scientific">Leuconostoc litchii</name>
    <dbReference type="NCBI Taxonomy" id="1981069"/>
    <lineage>
        <taxon>Bacteria</taxon>
        <taxon>Bacillati</taxon>
        <taxon>Bacillota</taxon>
        <taxon>Bacilli</taxon>
        <taxon>Lactobacillales</taxon>
        <taxon>Lactobacillaceae</taxon>
        <taxon>Leuconostoc</taxon>
    </lineage>
</organism>
<comment type="caution">
    <text evidence="3">The sequence shown here is derived from an EMBL/GenBank/DDBJ whole genome shotgun (WGS) entry which is preliminary data.</text>
</comment>
<reference evidence="3 4" key="1">
    <citation type="submission" date="2019-01" db="EMBL/GenBank/DDBJ databases">
        <title>Leuconostoc litchii sp. nov., a novel lactic acid bacterium isolated from lychee.</title>
        <authorList>
            <person name="Wang L.-T."/>
        </authorList>
    </citation>
    <scope>NUCLEOTIDE SEQUENCE [LARGE SCALE GENOMIC DNA]</scope>
    <source>
        <strain evidence="3 4">MB7</strain>
    </source>
</reference>
<dbReference type="Proteomes" id="UP000442244">
    <property type="component" value="Unassembled WGS sequence"/>
</dbReference>
<keyword evidence="4" id="KW-1185">Reference proteome</keyword>
<accession>A0A652NE85</accession>
<gene>
    <name evidence="3" type="ORF">ESZ47_06800</name>
</gene>
<evidence type="ECO:0000313" key="4">
    <source>
        <dbReference type="Proteomes" id="UP000442244"/>
    </source>
</evidence>
<dbReference type="Pfam" id="PF06458">
    <property type="entry name" value="MucBP"/>
    <property type="match status" value="1"/>
</dbReference>
<protein>
    <recommendedName>
        <fullName evidence="2">MucBP domain-containing protein</fullName>
    </recommendedName>
</protein>
<proteinExistence type="predicted"/>